<keyword evidence="1" id="KW-0472">Membrane</keyword>
<gene>
    <name evidence="2" type="ORF">MANES_14G136700</name>
</gene>
<keyword evidence="1" id="KW-0812">Transmembrane</keyword>
<organism evidence="2">
    <name type="scientific">Manihot esculenta</name>
    <name type="common">Cassava</name>
    <name type="synonym">Jatropha manihot</name>
    <dbReference type="NCBI Taxonomy" id="3983"/>
    <lineage>
        <taxon>Eukaryota</taxon>
        <taxon>Viridiplantae</taxon>
        <taxon>Streptophyta</taxon>
        <taxon>Embryophyta</taxon>
        <taxon>Tracheophyta</taxon>
        <taxon>Spermatophyta</taxon>
        <taxon>Magnoliopsida</taxon>
        <taxon>eudicotyledons</taxon>
        <taxon>Gunneridae</taxon>
        <taxon>Pentapetalae</taxon>
        <taxon>rosids</taxon>
        <taxon>fabids</taxon>
        <taxon>Malpighiales</taxon>
        <taxon>Euphorbiaceae</taxon>
        <taxon>Crotonoideae</taxon>
        <taxon>Manihoteae</taxon>
        <taxon>Manihot</taxon>
    </lineage>
</organism>
<feature type="transmembrane region" description="Helical" evidence="1">
    <location>
        <begin position="6"/>
        <end position="22"/>
    </location>
</feature>
<proteinExistence type="predicted"/>
<name>A0A2C9ULH8_MANES</name>
<dbReference type="EMBL" id="CM004400">
    <property type="protein sequence ID" value="OAY31748.1"/>
    <property type="molecule type" value="Genomic_DNA"/>
</dbReference>
<dbReference type="AlphaFoldDB" id="A0A2C9ULH8"/>
<accession>A0A2C9ULH8</accession>
<evidence type="ECO:0000256" key="1">
    <source>
        <dbReference type="SAM" id="Phobius"/>
    </source>
</evidence>
<protein>
    <submittedName>
        <fullName evidence="2">Uncharacterized protein</fullName>
    </submittedName>
</protein>
<sequence length="63" mass="7601">MSLIVNDIVLLPLWMLLFRQYSRMKLSISHFNGCVYNLICYLMFCIIYLFILFYYLLCGFNSL</sequence>
<reference evidence="2" key="1">
    <citation type="submission" date="2016-02" db="EMBL/GenBank/DDBJ databases">
        <title>WGS assembly of Manihot esculenta.</title>
        <authorList>
            <person name="Bredeson J.V."/>
            <person name="Prochnik S.E."/>
            <person name="Lyons J.B."/>
            <person name="Schmutz J."/>
            <person name="Grimwood J."/>
            <person name="Vrebalov J."/>
            <person name="Bart R.S."/>
            <person name="Amuge T."/>
            <person name="Ferguson M.E."/>
            <person name="Green R."/>
            <person name="Putnam N."/>
            <person name="Stites J."/>
            <person name="Rounsley S."/>
            <person name="Rokhsar D.S."/>
        </authorList>
    </citation>
    <scope>NUCLEOTIDE SEQUENCE [LARGE SCALE GENOMIC DNA]</scope>
    <source>
        <tissue evidence="2">Leaf</tissue>
    </source>
</reference>
<keyword evidence="1" id="KW-1133">Transmembrane helix</keyword>
<feature type="transmembrane region" description="Helical" evidence="1">
    <location>
        <begin position="34"/>
        <end position="57"/>
    </location>
</feature>
<evidence type="ECO:0000313" key="2">
    <source>
        <dbReference type="EMBL" id="OAY31748.1"/>
    </source>
</evidence>